<dbReference type="Pfam" id="PF00561">
    <property type="entry name" value="Abhydrolase_1"/>
    <property type="match status" value="1"/>
</dbReference>
<comment type="catalytic activity">
    <reaction evidence="9">
        <text>1,2-didecanoylglycerol + H2O = decanoylglycerol + decanoate + H(+)</text>
        <dbReference type="Rhea" id="RHEA:48596"/>
        <dbReference type="ChEBI" id="CHEBI:11152"/>
        <dbReference type="ChEBI" id="CHEBI:15377"/>
        <dbReference type="ChEBI" id="CHEBI:15378"/>
        <dbReference type="ChEBI" id="CHEBI:27689"/>
        <dbReference type="ChEBI" id="CHEBI:90605"/>
    </reaction>
</comment>
<dbReference type="PANTHER" id="PTHR46118:SF4">
    <property type="entry name" value="PROTEIN ABHD11"/>
    <property type="match status" value="1"/>
</dbReference>
<comment type="catalytic activity">
    <reaction evidence="5">
        <text>a 1,2-diacyl-sn-glycerol + H2O = a 2-acylglycerol + a fatty acid + H(+)</text>
        <dbReference type="Rhea" id="RHEA:33275"/>
        <dbReference type="ChEBI" id="CHEBI:15377"/>
        <dbReference type="ChEBI" id="CHEBI:15378"/>
        <dbReference type="ChEBI" id="CHEBI:17389"/>
        <dbReference type="ChEBI" id="CHEBI:17815"/>
        <dbReference type="ChEBI" id="CHEBI:28868"/>
        <dbReference type="EC" id="3.1.1.116"/>
    </reaction>
</comment>
<evidence type="ECO:0000256" key="7">
    <source>
        <dbReference type="ARBA" id="ARBA00044064"/>
    </source>
</evidence>
<feature type="compositionally biased region" description="Basic and acidic residues" evidence="12">
    <location>
        <begin position="291"/>
        <end position="306"/>
    </location>
</feature>
<proteinExistence type="inferred from homology"/>
<feature type="compositionally biased region" description="Polar residues" evidence="12">
    <location>
        <begin position="320"/>
        <end position="329"/>
    </location>
</feature>
<comment type="catalytic activity">
    <reaction evidence="8">
        <text>1-octadecanoyl-2-(4Z,7Z,10Z,13Z,16Z,19Z-docosahexaenoyl)-sn-glycerol + H2O = 2-(4Z,7Z,10Z,13Z,16Z,19Z-docosahexaenoyl)-glycerol + octadecanoate + H(+)</text>
        <dbReference type="Rhea" id="RHEA:77107"/>
        <dbReference type="ChEBI" id="CHEBI:15377"/>
        <dbReference type="ChEBI" id="CHEBI:15378"/>
        <dbReference type="ChEBI" id="CHEBI:25629"/>
        <dbReference type="ChEBI" id="CHEBI:77129"/>
        <dbReference type="ChEBI" id="CHEBI:186738"/>
    </reaction>
</comment>
<evidence type="ECO:0000256" key="9">
    <source>
        <dbReference type="ARBA" id="ARBA00048504"/>
    </source>
</evidence>
<evidence type="ECO:0000259" key="13">
    <source>
        <dbReference type="Pfam" id="PF00561"/>
    </source>
</evidence>
<dbReference type="AlphaFoldDB" id="A0A2A4JLE5"/>
<dbReference type="Gene3D" id="3.40.50.1820">
    <property type="entry name" value="alpha/beta hydrolase"/>
    <property type="match status" value="1"/>
</dbReference>
<dbReference type="InterPro" id="IPR029058">
    <property type="entry name" value="AB_hydrolase_fold"/>
</dbReference>
<dbReference type="SUPFAM" id="SSF53474">
    <property type="entry name" value="alpha/beta-Hydrolases"/>
    <property type="match status" value="1"/>
</dbReference>
<comment type="similarity">
    <text evidence="1">Belongs to the AB hydrolase superfamily.</text>
</comment>
<gene>
    <name evidence="14" type="ORF">B5V51_738</name>
</gene>
<evidence type="ECO:0000256" key="12">
    <source>
        <dbReference type="SAM" id="MobiDB-lite"/>
    </source>
</evidence>
<evidence type="ECO:0000256" key="1">
    <source>
        <dbReference type="ARBA" id="ARBA00008645"/>
    </source>
</evidence>
<feature type="region of interest" description="Disordered" evidence="12">
    <location>
        <begin position="289"/>
        <end position="329"/>
    </location>
</feature>
<dbReference type="GO" id="GO:0052689">
    <property type="term" value="F:carboxylic ester hydrolase activity"/>
    <property type="evidence" value="ECO:0007669"/>
    <property type="project" value="TreeGrafter"/>
</dbReference>
<dbReference type="EMBL" id="NWSH01001117">
    <property type="protein sequence ID" value="PCG72528.1"/>
    <property type="molecule type" value="Genomic_DNA"/>
</dbReference>
<dbReference type="EC" id="3.1.1.116" evidence="3"/>
<evidence type="ECO:0000256" key="4">
    <source>
        <dbReference type="ARBA" id="ARBA00042703"/>
    </source>
</evidence>
<comment type="caution">
    <text evidence="14">The sequence shown here is derived from an EMBL/GenBank/DDBJ whole genome shotgun (WGS) entry which is preliminary data.</text>
</comment>
<evidence type="ECO:0000256" key="6">
    <source>
        <dbReference type="ARBA" id="ARBA00043742"/>
    </source>
</evidence>
<dbReference type="PRINTS" id="PR00111">
    <property type="entry name" value="ABHYDROLASE"/>
</dbReference>
<name>A0A2A4JLE5_HELVI</name>
<comment type="catalytic activity">
    <reaction evidence="6">
        <text>a 1,3-diacyl-sn-glycerol + H2O = a 1-acyl-sn-glycerol + a fatty acid + H(+)</text>
        <dbReference type="Rhea" id="RHEA:38503"/>
        <dbReference type="ChEBI" id="CHEBI:15377"/>
        <dbReference type="ChEBI" id="CHEBI:15378"/>
        <dbReference type="ChEBI" id="CHEBI:28868"/>
        <dbReference type="ChEBI" id="CHEBI:64683"/>
        <dbReference type="ChEBI" id="CHEBI:77272"/>
    </reaction>
</comment>
<evidence type="ECO:0000256" key="8">
    <source>
        <dbReference type="ARBA" id="ARBA00048283"/>
    </source>
</evidence>
<dbReference type="GO" id="GO:0005739">
    <property type="term" value="C:mitochondrion"/>
    <property type="evidence" value="ECO:0007669"/>
    <property type="project" value="TreeGrafter"/>
</dbReference>
<accession>A0A2A4JLE5</accession>
<feature type="domain" description="AB hydrolase-1" evidence="13">
    <location>
        <begin position="52"/>
        <end position="287"/>
    </location>
</feature>
<keyword evidence="2" id="KW-0378">Hydrolase</keyword>
<evidence type="ECO:0000256" key="2">
    <source>
        <dbReference type="ARBA" id="ARBA00022801"/>
    </source>
</evidence>
<dbReference type="PANTHER" id="PTHR46118">
    <property type="entry name" value="PROTEIN ABHD11"/>
    <property type="match status" value="1"/>
</dbReference>
<comment type="catalytic activity">
    <reaction evidence="10">
        <text>1-octadecanoyl-2-(9Z-octadecenoyl)-sn-glycerol + H2O = 2-(9Z-octadecenoyl)-glycerol + octadecanoate + H(+)</text>
        <dbReference type="Rhea" id="RHEA:77103"/>
        <dbReference type="ChEBI" id="CHEBI:15377"/>
        <dbReference type="ChEBI" id="CHEBI:15378"/>
        <dbReference type="ChEBI" id="CHEBI:25629"/>
        <dbReference type="ChEBI" id="CHEBI:73990"/>
        <dbReference type="ChEBI" id="CHEBI:75468"/>
    </reaction>
</comment>
<dbReference type="STRING" id="7102.A0A2A4JLE5"/>
<evidence type="ECO:0000313" key="14">
    <source>
        <dbReference type="EMBL" id="PCG72528.1"/>
    </source>
</evidence>
<organism evidence="14">
    <name type="scientific">Heliothis virescens</name>
    <name type="common">Tobacco budworm moth</name>
    <dbReference type="NCBI Taxonomy" id="7102"/>
    <lineage>
        <taxon>Eukaryota</taxon>
        <taxon>Metazoa</taxon>
        <taxon>Ecdysozoa</taxon>
        <taxon>Arthropoda</taxon>
        <taxon>Hexapoda</taxon>
        <taxon>Insecta</taxon>
        <taxon>Pterygota</taxon>
        <taxon>Neoptera</taxon>
        <taxon>Endopterygota</taxon>
        <taxon>Lepidoptera</taxon>
        <taxon>Glossata</taxon>
        <taxon>Ditrysia</taxon>
        <taxon>Noctuoidea</taxon>
        <taxon>Noctuidae</taxon>
        <taxon>Heliothinae</taxon>
        <taxon>Heliothis</taxon>
    </lineage>
</organism>
<evidence type="ECO:0000256" key="11">
    <source>
        <dbReference type="ARBA" id="ARBA00048919"/>
    </source>
</evidence>
<evidence type="ECO:0000256" key="3">
    <source>
        <dbReference type="ARBA" id="ARBA00026104"/>
    </source>
</evidence>
<evidence type="ECO:0000256" key="5">
    <source>
        <dbReference type="ARBA" id="ARBA00043667"/>
    </source>
</evidence>
<reference evidence="14" key="1">
    <citation type="submission" date="2017-09" db="EMBL/GenBank/DDBJ databases">
        <title>Contemporary evolution of a Lepidopteran species, Heliothis virescens, in response to modern agricultural practices.</title>
        <authorList>
            <person name="Fritz M.L."/>
            <person name="Deyonke A.M."/>
            <person name="Papanicolaou A."/>
            <person name="Micinski S."/>
            <person name="Westbrook J."/>
            <person name="Gould F."/>
        </authorList>
    </citation>
    <scope>NUCLEOTIDE SEQUENCE [LARGE SCALE GENOMIC DNA]</scope>
    <source>
        <strain evidence="14">HvINT-</strain>
        <tissue evidence="14">Whole body</tissue>
    </source>
</reference>
<sequence>MDILNKISKVRVLQHTGLKNVIVGVTQIRNKTVPVESAFRVHGPRPTSASVPIFVLHDCLGSKANWEHICQRITMSTNMTVIAVDARNHGDSPEASSHGYYDLAEDITYLLNSLNIDKGIFIGHSMGGRTAMLYALTEPTKVASLVVVDISPASIPNCLAEFYPKAVDVLSSVEFNDMDLDKAKLAARKEILDSGLFQSEIDLQLILMNIARMKNNYIGWKYNLDALKSNMSKILSFPTVPEKQYYGPALFLAGQLSYALKPDDMPGIHRLFPNAHLFYVQGAGHNAEASGAKRDGADHTEAETGRSEYSGGRAEYSRARTGQSGAEQQ</sequence>
<comment type="catalytic activity">
    <reaction evidence="11">
        <text>1-octadecanoyl-2-(5Z,8Z,11Z,14Z-eicosatetraenoyl)-sn-glycerol + H2O = 2-(5Z,8Z,11Z,14Z-eicosatetraenoyl)-glycerol + octadecanoate + H(+)</text>
        <dbReference type="Rhea" id="RHEA:38507"/>
        <dbReference type="ChEBI" id="CHEBI:15377"/>
        <dbReference type="ChEBI" id="CHEBI:15378"/>
        <dbReference type="ChEBI" id="CHEBI:25629"/>
        <dbReference type="ChEBI" id="CHEBI:52392"/>
        <dbReference type="ChEBI" id="CHEBI:75728"/>
    </reaction>
</comment>
<evidence type="ECO:0000256" key="10">
    <source>
        <dbReference type="ARBA" id="ARBA00048513"/>
    </source>
</evidence>
<dbReference type="InterPro" id="IPR000073">
    <property type="entry name" value="AB_hydrolase_1"/>
</dbReference>
<protein>
    <recommendedName>
        <fullName evidence="7">sn-1-specific diacylglycerol lipase ABHD11</fullName>
        <ecNumber evidence="3">3.1.1.116</ecNumber>
    </recommendedName>
    <alternativeName>
        <fullName evidence="4">Alpha/beta hydrolase domain-containing protein 11</fullName>
    </alternativeName>
</protein>